<sequence>MGRLRKQGEDMANVATPPDETSSEPAGGPDAGDLEGEPAIASRGSPGTPGATERFFRCENHLHLNLNLRIGSVYRESELRRRCSRDKLPKLEEFLSDSSMLKEVAEPETLRGNGRSRQGTAFKRAAPPEEDARRLRRRALSRKLCVGQLVWDCSVQPARAARITAICATEERPFLVRHLDAAHGSSGSCASFSVNDPVSVSGRPGVVTWDGRPMHQFAKVRFEDGKESDVLPVCSLQANKSLVEEEVFVSDFDLESLELSHLLRPGGDKPAPVTIDAPVGIALRSSEAKAALQGLRAGQVCWSFGGNRLPWPVKLLQECPETRTWRVLFLGAEWREESLSVACLRPYVQGDFAVLAGILPIAQEEHAKCGEAAEEKARSASLASKDTVTEAA</sequence>
<reference evidence="2 3" key="1">
    <citation type="submission" date="2016-02" db="EMBL/GenBank/DDBJ databases">
        <title>Genome analysis of coral dinoflagellate symbionts highlights evolutionary adaptations to a symbiotic lifestyle.</title>
        <authorList>
            <person name="Aranda M."/>
            <person name="Li Y."/>
            <person name="Liew Y.J."/>
            <person name="Baumgarten S."/>
            <person name="Simakov O."/>
            <person name="Wilson M."/>
            <person name="Piel J."/>
            <person name="Ashoor H."/>
            <person name="Bougouffa S."/>
            <person name="Bajic V.B."/>
            <person name="Ryu T."/>
            <person name="Ravasi T."/>
            <person name="Bayer T."/>
            <person name="Micklem G."/>
            <person name="Kim H."/>
            <person name="Bhak J."/>
            <person name="Lajeunesse T.C."/>
            <person name="Voolstra C.R."/>
        </authorList>
    </citation>
    <scope>NUCLEOTIDE SEQUENCE [LARGE SCALE GENOMIC DNA]</scope>
    <source>
        <strain evidence="2 3">CCMP2467</strain>
    </source>
</reference>
<dbReference type="AlphaFoldDB" id="A0A1Q9CJS7"/>
<dbReference type="Proteomes" id="UP000186817">
    <property type="component" value="Unassembled WGS sequence"/>
</dbReference>
<proteinExistence type="predicted"/>
<name>A0A1Q9CJS7_SYMMI</name>
<evidence type="ECO:0000256" key="1">
    <source>
        <dbReference type="SAM" id="MobiDB-lite"/>
    </source>
</evidence>
<accession>A0A1Q9CJS7</accession>
<keyword evidence="3" id="KW-1185">Reference proteome</keyword>
<evidence type="ECO:0000313" key="2">
    <source>
        <dbReference type="EMBL" id="OLP83179.1"/>
    </source>
</evidence>
<dbReference type="OrthoDB" id="429016at2759"/>
<comment type="caution">
    <text evidence="2">The sequence shown here is derived from an EMBL/GenBank/DDBJ whole genome shotgun (WGS) entry which is preliminary data.</text>
</comment>
<protein>
    <submittedName>
        <fullName evidence="2">Uncharacterized protein</fullName>
    </submittedName>
</protein>
<gene>
    <name evidence="2" type="ORF">AK812_SmicGene36090</name>
</gene>
<evidence type="ECO:0000313" key="3">
    <source>
        <dbReference type="Proteomes" id="UP000186817"/>
    </source>
</evidence>
<feature type="region of interest" description="Disordered" evidence="1">
    <location>
        <begin position="1"/>
        <end position="52"/>
    </location>
</feature>
<feature type="region of interest" description="Disordered" evidence="1">
    <location>
        <begin position="107"/>
        <end position="133"/>
    </location>
</feature>
<dbReference type="EMBL" id="LSRX01001135">
    <property type="protein sequence ID" value="OLP83179.1"/>
    <property type="molecule type" value="Genomic_DNA"/>
</dbReference>
<organism evidence="2 3">
    <name type="scientific">Symbiodinium microadriaticum</name>
    <name type="common">Dinoflagellate</name>
    <name type="synonym">Zooxanthella microadriatica</name>
    <dbReference type="NCBI Taxonomy" id="2951"/>
    <lineage>
        <taxon>Eukaryota</taxon>
        <taxon>Sar</taxon>
        <taxon>Alveolata</taxon>
        <taxon>Dinophyceae</taxon>
        <taxon>Suessiales</taxon>
        <taxon>Symbiodiniaceae</taxon>
        <taxon>Symbiodinium</taxon>
    </lineage>
</organism>